<dbReference type="PROSITE" id="PS51257">
    <property type="entry name" value="PROKAR_LIPOPROTEIN"/>
    <property type="match status" value="1"/>
</dbReference>
<name>A0A0J1C391_9NEIS</name>
<evidence type="ECO:0000256" key="1">
    <source>
        <dbReference type="SAM" id="SignalP"/>
    </source>
</evidence>
<evidence type="ECO:0000313" key="2">
    <source>
        <dbReference type="EMBL" id="KLT72773.1"/>
    </source>
</evidence>
<feature type="chain" id="PRO_5005249171" description="Lipoprotein" evidence="1">
    <location>
        <begin position="24"/>
        <end position="220"/>
    </location>
</feature>
<gene>
    <name evidence="2" type="ORF">PL75_06770</name>
</gene>
<dbReference type="AlphaFoldDB" id="A0A0J1C391"/>
<evidence type="ECO:0008006" key="4">
    <source>
        <dbReference type="Google" id="ProtNLM"/>
    </source>
</evidence>
<dbReference type="InterPro" id="IPR008517">
    <property type="entry name" value="GNA1162-like"/>
</dbReference>
<sequence length="220" mass="23601">MNTLRICAAALAAALLAGCASQAVPHDYSAFKASNPRSILVLPPVNESPDVNAVNGFLSQTTLPLAEAGYYVFPVAVVQQTFRQNGLDHSADIHAVQLSKLHEIFGADAVLYLKVKQYGTSYKVLVSDTRVTADAILVDARSGQELWRGEATASSTENQSQQGLLVMLVQAAVQQIASNIGDKSYEIAGMTAQRLLNAGGSKGILYGPRSPFHWNQKQEK</sequence>
<dbReference type="EMBL" id="JTDO01000009">
    <property type="protein sequence ID" value="KLT72773.1"/>
    <property type="molecule type" value="Genomic_DNA"/>
</dbReference>
<dbReference type="Gene3D" id="3.40.50.10610">
    <property type="entry name" value="ABC-type transport auxiliary lipoprotein component"/>
    <property type="match status" value="1"/>
</dbReference>
<reference evidence="2 3" key="1">
    <citation type="submission" date="2014-11" db="EMBL/GenBank/DDBJ databases">
        <title>Genome of a novel goose pathogen.</title>
        <authorList>
            <person name="Hansen C.M."/>
            <person name="Hueffer K."/>
            <person name="Choi S.C."/>
        </authorList>
    </citation>
    <scope>NUCLEOTIDE SEQUENCE [LARGE SCALE GENOMIC DNA]</scope>
    <source>
        <strain evidence="2 3">KH1503</strain>
    </source>
</reference>
<dbReference type="STRING" id="1470200.PL75_06770"/>
<dbReference type="Proteomes" id="UP000036027">
    <property type="component" value="Unassembled WGS sequence"/>
</dbReference>
<keyword evidence="1" id="KW-0732">Signal</keyword>
<accession>A0A0J1C391</accession>
<dbReference type="Pfam" id="PF05643">
    <property type="entry name" value="GNA1162-like"/>
    <property type="match status" value="1"/>
</dbReference>
<feature type="signal peptide" evidence="1">
    <location>
        <begin position="1"/>
        <end position="23"/>
    </location>
</feature>
<comment type="caution">
    <text evidence="2">The sequence shown here is derived from an EMBL/GenBank/DDBJ whole genome shotgun (WGS) entry which is preliminary data.</text>
</comment>
<dbReference type="PATRIC" id="fig|1470200.3.peg.2577"/>
<evidence type="ECO:0000313" key="3">
    <source>
        <dbReference type="Proteomes" id="UP000036027"/>
    </source>
</evidence>
<proteinExistence type="predicted"/>
<organism evidence="2 3">
    <name type="scientific">Neisseria arctica</name>
    <dbReference type="NCBI Taxonomy" id="1470200"/>
    <lineage>
        <taxon>Bacteria</taxon>
        <taxon>Pseudomonadati</taxon>
        <taxon>Pseudomonadota</taxon>
        <taxon>Betaproteobacteria</taxon>
        <taxon>Neisseriales</taxon>
        <taxon>Neisseriaceae</taxon>
        <taxon>Neisseria</taxon>
    </lineage>
</organism>
<dbReference type="OrthoDB" id="1014694at2"/>
<protein>
    <recommendedName>
        <fullName evidence="4">Lipoprotein</fullName>
    </recommendedName>
</protein>
<keyword evidence="3" id="KW-1185">Reference proteome</keyword>